<evidence type="ECO:0000259" key="9">
    <source>
        <dbReference type="Pfam" id="PF07715"/>
    </source>
</evidence>
<dbReference type="SUPFAM" id="SSF49464">
    <property type="entry name" value="Carboxypeptidase regulatory domain-like"/>
    <property type="match status" value="1"/>
</dbReference>
<name>A0A2W7SRT5_9BACT</name>
<dbReference type="Gene3D" id="2.170.130.10">
    <property type="entry name" value="TonB-dependent receptor, plug domain"/>
    <property type="match status" value="1"/>
</dbReference>
<keyword evidence="2 7" id="KW-0813">Transport</keyword>
<organism evidence="10 11">
    <name type="scientific">Hydrotalea sandarakina</name>
    <dbReference type="NCBI Taxonomy" id="1004304"/>
    <lineage>
        <taxon>Bacteria</taxon>
        <taxon>Pseudomonadati</taxon>
        <taxon>Bacteroidota</taxon>
        <taxon>Chitinophagia</taxon>
        <taxon>Chitinophagales</taxon>
        <taxon>Chitinophagaceae</taxon>
        <taxon>Hydrotalea</taxon>
    </lineage>
</organism>
<keyword evidence="3 7" id="KW-1134">Transmembrane beta strand</keyword>
<dbReference type="PROSITE" id="PS52016">
    <property type="entry name" value="TONB_DEPENDENT_REC_3"/>
    <property type="match status" value="1"/>
</dbReference>
<dbReference type="SUPFAM" id="SSF56935">
    <property type="entry name" value="Porins"/>
    <property type="match status" value="1"/>
</dbReference>
<dbReference type="InterPro" id="IPR008969">
    <property type="entry name" value="CarboxyPept-like_regulatory"/>
</dbReference>
<keyword evidence="6 7" id="KW-0998">Cell outer membrane</keyword>
<feature type="domain" description="TonB-dependent receptor plug" evidence="9">
    <location>
        <begin position="118"/>
        <end position="222"/>
    </location>
</feature>
<dbReference type="Gene3D" id="2.60.40.1120">
    <property type="entry name" value="Carboxypeptidase-like, regulatory domain"/>
    <property type="match status" value="1"/>
</dbReference>
<dbReference type="RefSeq" id="WP_111293206.1">
    <property type="nucleotide sequence ID" value="NZ_QKZV01000001.1"/>
</dbReference>
<protein>
    <submittedName>
        <fullName evidence="10">TonB-linked SusC/RagA family outer membrane protein</fullName>
    </submittedName>
</protein>
<dbReference type="Proteomes" id="UP000249720">
    <property type="component" value="Unassembled WGS sequence"/>
</dbReference>
<evidence type="ECO:0000256" key="5">
    <source>
        <dbReference type="ARBA" id="ARBA00023136"/>
    </source>
</evidence>
<dbReference type="OrthoDB" id="9768177at2"/>
<evidence type="ECO:0000256" key="8">
    <source>
        <dbReference type="SAM" id="SignalP"/>
    </source>
</evidence>
<evidence type="ECO:0000313" key="11">
    <source>
        <dbReference type="Proteomes" id="UP000249720"/>
    </source>
</evidence>
<dbReference type="InterPro" id="IPR036942">
    <property type="entry name" value="Beta-barrel_TonB_sf"/>
</dbReference>
<comment type="similarity">
    <text evidence="7">Belongs to the TonB-dependent receptor family.</text>
</comment>
<reference evidence="10 11" key="1">
    <citation type="submission" date="2018-06" db="EMBL/GenBank/DDBJ databases">
        <title>Genomic Encyclopedia of Archaeal and Bacterial Type Strains, Phase II (KMG-II): from individual species to whole genera.</title>
        <authorList>
            <person name="Goeker M."/>
        </authorList>
    </citation>
    <scope>NUCLEOTIDE SEQUENCE [LARGE SCALE GENOMIC DNA]</scope>
    <source>
        <strain evidence="10 11">DSM 23241</strain>
    </source>
</reference>
<dbReference type="NCBIfam" id="TIGR04056">
    <property type="entry name" value="OMP_RagA_SusC"/>
    <property type="match status" value="1"/>
</dbReference>
<dbReference type="InterPro" id="IPR012910">
    <property type="entry name" value="Plug_dom"/>
</dbReference>
<dbReference type="Pfam" id="PF07715">
    <property type="entry name" value="Plug"/>
    <property type="match status" value="1"/>
</dbReference>
<comment type="caution">
    <text evidence="10">The sequence shown here is derived from an EMBL/GenBank/DDBJ whole genome shotgun (WGS) entry which is preliminary data.</text>
</comment>
<dbReference type="InterPro" id="IPR039426">
    <property type="entry name" value="TonB-dep_rcpt-like"/>
</dbReference>
<comment type="subcellular location">
    <subcellularLocation>
        <location evidence="1 7">Cell outer membrane</location>
        <topology evidence="1 7">Multi-pass membrane protein</topology>
    </subcellularLocation>
</comment>
<keyword evidence="8" id="KW-0732">Signal</keyword>
<dbReference type="Gene3D" id="2.40.170.20">
    <property type="entry name" value="TonB-dependent receptor, beta-barrel domain"/>
    <property type="match status" value="1"/>
</dbReference>
<sequence>MPNKPNLTRCFLLLAGLFFFTVGAFAQKTVSGKVTGKNNQPIAGATVKVQGTSTATATNDDGTFTIKVPGDKSVLQISSIGYNSVTMPVNGRSQIDVSLTEATSDLNEIVVLGYTSQKKKDITGSVAVVNVNDMKSVPGGNTAALLQGQASGVSVINSGVPGGATSVKIRGITSPGSSDPLVIIDGVQGNLQDVNPNDIESIQVLKDAGAAAIYGVQGSNGVIIVTTKRGRQGKARISYDAFVGTQRPLKNGFNLENTIGYANVVKAYELNSGIAPGSRNPQFGQGDTPVIPDYITPTGAKAGDPGTDPSTYNINTNQITKANKIGTDWFHEIFKPAIFQSHTLTASGGNDKSTYLFSLGYLNQQGTLINTYLKRYSVRMNTSFNVNNHIRVGENAYVFYKQSPGFTNQNEGNAISMSYREAPIIPVYDIVGNYAGTKSAGLGNAQNPVANQQRTANNKSNDWQVNGNVWGEVDFLKHFTARTSFGGYFDNYYYYYFTYTAYENAEGNTNPNAFTEGAGYNSLWLWTNTVKYNNAWGKHSLNVLLGTEAKNQYNRGISAGRGSYYSTDPNYWILNTGSPSSVSNNGNPPYQLTIASYFGRVDYNYADKYILAATLRRDGSSVFAPGHQYGNFPSISAGWRISNENFMKNVSWINDLKLRGGWGTSGSLSNINPTNAYSLYASAAGMSYYPITGAANSSTLGFYNSQLGNPNTTWEKDIITNIGLDGTILKNKLDFSLEWYKKSISGLLFPSVSAIGNYQGGASQPFVNIGDVKNTGIDFSLTYHGKIGRDFRFDVNGNITSYKNEVLSLPPGVNYVDEYSAGSTRIGAFSRLQPGHPIGAFYGYQVIGLFKDANDVAKSATQDGAAPGRFKYLDANGDGQITPDDRVFFGNPNPKFTYGFTINATYKNFDLSMFFYGSAGNDVINYVKYWTDFYQVFKGNVSKGLLQNSWSPTNLNAKIPRIEQSANFSNTTVFNSFYMEKGSYLRCKNFMIGYTVPSARLERIGIQKLHFYLQAANLFTITKYTGLDPELQGSDLSNNSNFGIDFGNYPANQKNFNIGVNVTF</sequence>
<gene>
    <name evidence="10" type="ORF">LX80_00237</name>
</gene>
<dbReference type="NCBIfam" id="TIGR04057">
    <property type="entry name" value="SusC_RagA_signa"/>
    <property type="match status" value="1"/>
</dbReference>
<keyword evidence="4 7" id="KW-0812">Transmembrane</keyword>
<evidence type="ECO:0000256" key="1">
    <source>
        <dbReference type="ARBA" id="ARBA00004571"/>
    </source>
</evidence>
<dbReference type="InterPro" id="IPR023997">
    <property type="entry name" value="TonB-dep_OMP_SusC/RagA_CS"/>
</dbReference>
<dbReference type="InterPro" id="IPR037066">
    <property type="entry name" value="Plug_dom_sf"/>
</dbReference>
<dbReference type="AlphaFoldDB" id="A0A2W7SRT5"/>
<evidence type="ECO:0000256" key="7">
    <source>
        <dbReference type="PROSITE-ProRule" id="PRU01360"/>
    </source>
</evidence>
<keyword evidence="5 7" id="KW-0472">Membrane</keyword>
<evidence type="ECO:0000256" key="4">
    <source>
        <dbReference type="ARBA" id="ARBA00022692"/>
    </source>
</evidence>
<dbReference type="InterPro" id="IPR023996">
    <property type="entry name" value="TonB-dep_OMP_SusC/RagA"/>
</dbReference>
<proteinExistence type="inferred from homology"/>
<dbReference type="Pfam" id="PF13715">
    <property type="entry name" value="CarbopepD_reg_2"/>
    <property type="match status" value="1"/>
</dbReference>
<evidence type="ECO:0000313" key="10">
    <source>
        <dbReference type="EMBL" id="PZX65745.1"/>
    </source>
</evidence>
<evidence type="ECO:0000256" key="3">
    <source>
        <dbReference type="ARBA" id="ARBA00022452"/>
    </source>
</evidence>
<dbReference type="GO" id="GO:0009279">
    <property type="term" value="C:cell outer membrane"/>
    <property type="evidence" value="ECO:0007669"/>
    <property type="project" value="UniProtKB-SubCell"/>
</dbReference>
<evidence type="ECO:0000256" key="2">
    <source>
        <dbReference type="ARBA" id="ARBA00022448"/>
    </source>
</evidence>
<dbReference type="EMBL" id="QKZV01000001">
    <property type="protein sequence ID" value="PZX65745.1"/>
    <property type="molecule type" value="Genomic_DNA"/>
</dbReference>
<feature type="chain" id="PRO_5016056688" evidence="8">
    <location>
        <begin position="27"/>
        <end position="1064"/>
    </location>
</feature>
<feature type="signal peptide" evidence="8">
    <location>
        <begin position="1"/>
        <end position="26"/>
    </location>
</feature>
<keyword evidence="11" id="KW-1185">Reference proteome</keyword>
<evidence type="ECO:0000256" key="6">
    <source>
        <dbReference type="ARBA" id="ARBA00023237"/>
    </source>
</evidence>
<accession>A0A2W7SRT5</accession>